<feature type="transmembrane region" description="Helical" evidence="1">
    <location>
        <begin position="145"/>
        <end position="171"/>
    </location>
</feature>
<reference evidence="3" key="1">
    <citation type="journal article" date="2016" name="Front. Microbiol.">
        <title>Genome Sequence of the Piezophilic, Mesophilic Sulfate-Reducing Bacterium Desulfovibrio indicus J2T.</title>
        <authorList>
            <person name="Cao J."/>
            <person name="Maignien L."/>
            <person name="Shao Z."/>
            <person name="Alain K."/>
            <person name="Jebbar M."/>
        </authorList>
    </citation>
    <scope>NUCLEOTIDE SEQUENCE</scope>
    <source>
        <strain evidence="3">DSM 16372</strain>
    </source>
</reference>
<evidence type="ECO:0000313" key="4">
    <source>
        <dbReference type="Proteomes" id="UP001055247"/>
    </source>
</evidence>
<organism evidence="3 4">
    <name type="scientific">Methylobacterium hispanicum</name>
    <dbReference type="NCBI Taxonomy" id="270350"/>
    <lineage>
        <taxon>Bacteria</taxon>
        <taxon>Pseudomonadati</taxon>
        <taxon>Pseudomonadota</taxon>
        <taxon>Alphaproteobacteria</taxon>
        <taxon>Hyphomicrobiales</taxon>
        <taxon>Methylobacteriaceae</taxon>
        <taxon>Methylobacterium</taxon>
    </lineage>
</organism>
<feature type="transmembrane region" description="Helical" evidence="1">
    <location>
        <begin position="355"/>
        <end position="371"/>
    </location>
</feature>
<keyword evidence="1" id="KW-1133">Transmembrane helix</keyword>
<feature type="transmembrane region" description="Helical" evidence="1">
    <location>
        <begin position="272"/>
        <end position="294"/>
    </location>
</feature>
<feature type="transmembrane region" description="Helical" evidence="1">
    <location>
        <begin position="192"/>
        <end position="219"/>
    </location>
</feature>
<name>A0AAV4ZH80_9HYPH</name>
<dbReference type="InterPro" id="IPR018677">
    <property type="entry name" value="DUF2157"/>
</dbReference>
<feature type="transmembrane region" description="Helical" evidence="1">
    <location>
        <begin position="105"/>
        <end position="125"/>
    </location>
</feature>
<feature type="transmembrane region" description="Helical" evidence="1">
    <location>
        <begin position="43"/>
        <end position="67"/>
    </location>
</feature>
<evidence type="ECO:0000259" key="2">
    <source>
        <dbReference type="Pfam" id="PF09925"/>
    </source>
</evidence>
<feature type="transmembrane region" description="Helical" evidence="1">
    <location>
        <begin position="239"/>
        <end position="260"/>
    </location>
</feature>
<dbReference type="Proteomes" id="UP001055247">
    <property type="component" value="Unassembled WGS sequence"/>
</dbReference>
<dbReference type="Pfam" id="PF09925">
    <property type="entry name" value="DUF2157"/>
    <property type="match status" value="1"/>
</dbReference>
<accession>A0AAV4ZH80</accession>
<feature type="transmembrane region" description="Helical" evidence="1">
    <location>
        <begin position="402"/>
        <end position="422"/>
    </location>
</feature>
<keyword evidence="1" id="KW-0472">Membrane</keyword>
<dbReference type="AlphaFoldDB" id="A0AAV4ZH80"/>
<keyword evidence="4" id="KW-1185">Reference proteome</keyword>
<sequence length="434" mass="43709">MLQAYTTRLRHDLAAWERAGLIEADQRRRIEDTLVHEDPGGRIVFVAALAAALLLVSGMIAFVAANWSGMPPIARLVVLTAADAATLWTAFALARRAAEAKGRRALADVAATLSVGVSAASIALVGQTFHLPGDLRGFATTVSLVAGATALLARSGGSAGVAIAAVAVAGWPDLGLFGHGAVASGGPGLPAWGTLAAIAGGMLAGIVPTGAFLFLLLLAAVDVQAGALTLSAKAFPFDIGLTAALAALVLTCIPILTDLVRMPARLRDRLTMVDGAGAGLLLVALAGAGVYAIVGGRSAGTTTLTAAVAGTCLFATAGRVRLRAREVPYDRIILLGAALATAAMPLVGGGRASPWSLWMVVVPTLMVAAAGHVQGRRALFGWALGMAVLGLLGIVWTSGNLILAALHMLGAGALALGAAQMARRFGNLAGRAQA</sequence>
<gene>
    <name evidence="3" type="ORF">BHAOGJBA_1305</name>
</gene>
<evidence type="ECO:0000313" key="3">
    <source>
        <dbReference type="EMBL" id="GJD87800.1"/>
    </source>
</evidence>
<comment type="caution">
    <text evidence="3">The sequence shown here is derived from an EMBL/GenBank/DDBJ whole genome shotgun (WGS) entry which is preliminary data.</text>
</comment>
<dbReference type="EMBL" id="BPQO01000004">
    <property type="protein sequence ID" value="GJD87800.1"/>
    <property type="molecule type" value="Genomic_DNA"/>
</dbReference>
<reference evidence="3" key="2">
    <citation type="submission" date="2021-08" db="EMBL/GenBank/DDBJ databases">
        <authorList>
            <person name="Tani A."/>
            <person name="Ola A."/>
            <person name="Ogura Y."/>
            <person name="Katsura K."/>
            <person name="Hayashi T."/>
        </authorList>
    </citation>
    <scope>NUCLEOTIDE SEQUENCE</scope>
    <source>
        <strain evidence="3">DSM 16372</strain>
    </source>
</reference>
<proteinExistence type="predicted"/>
<feature type="transmembrane region" description="Helical" evidence="1">
    <location>
        <begin position="378"/>
        <end position="396"/>
    </location>
</feature>
<feature type="domain" description="DUF2157" evidence="2">
    <location>
        <begin position="15"/>
        <end position="156"/>
    </location>
</feature>
<evidence type="ECO:0000256" key="1">
    <source>
        <dbReference type="SAM" id="Phobius"/>
    </source>
</evidence>
<feature type="transmembrane region" description="Helical" evidence="1">
    <location>
        <begin position="73"/>
        <end position="93"/>
    </location>
</feature>
<keyword evidence="1" id="KW-0812">Transmembrane</keyword>
<protein>
    <recommendedName>
        <fullName evidence="2">DUF2157 domain-containing protein</fullName>
    </recommendedName>
</protein>
<feature type="transmembrane region" description="Helical" evidence="1">
    <location>
        <begin position="332"/>
        <end position="349"/>
    </location>
</feature>